<feature type="compositionally biased region" description="Basic and acidic residues" evidence="7">
    <location>
        <begin position="167"/>
        <end position="178"/>
    </location>
</feature>
<dbReference type="SUPFAM" id="SSF52317">
    <property type="entry name" value="Class I glutamine amidotransferase-like"/>
    <property type="match status" value="2"/>
</dbReference>
<evidence type="ECO:0000256" key="3">
    <source>
        <dbReference type="ARBA" id="ARBA00022801"/>
    </source>
</evidence>
<dbReference type="Pfam" id="PF01174">
    <property type="entry name" value="SNO"/>
    <property type="match status" value="2"/>
</dbReference>
<dbReference type="GO" id="GO:0008614">
    <property type="term" value="P:pyridoxine metabolic process"/>
    <property type="evidence" value="ECO:0007669"/>
    <property type="project" value="TreeGrafter"/>
</dbReference>
<comment type="similarity">
    <text evidence="1">Belongs to the glutaminase PdxT/SNO family.</text>
</comment>
<evidence type="ECO:0000256" key="5">
    <source>
        <dbReference type="ARBA" id="ARBA00023239"/>
    </source>
</evidence>
<dbReference type="GO" id="GO:0016829">
    <property type="term" value="F:lyase activity"/>
    <property type="evidence" value="ECO:0007669"/>
    <property type="project" value="UniProtKB-KW"/>
</dbReference>
<proteinExistence type="inferred from homology"/>
<sequence>MSYTGSPSTHITVGVLALQGAFHEHIVHLSRVEGVTAVPVRTPEQLACCSALVIPGGESTAIALGAIRGGLLEPLREWVRTGRPTWGTCAGMIMLAREATGGKKAQELIGGWDGRVGRNGWGSQIESFETPLSIPALSGEEPFPGVFIRAPVVERLFRTEELADLAPREPAKAGRREGEELEGVKLVQGQESGTSTPSDNPAAMPLPNLATYTKAEISSLPTNATRLAVAPPLPSSSTPRPPIEVIARLPDSVRPTATLPGPDADIVALKQGNIFVTAFHPELTRDRRLHEWWVRACVRGEEMSKKR</sequence>
<evidence type="ECO:0000256" key="7">
    <source>
        <dbReference type="SAM" id="MobiDB-lite"/>
    </source>
</evidence>
<dbReference type="OrthoDB" id="2039at2759"/>
<comment type="catalytic activity">
    <reaction evidence="6">
        <text>L-glutamine + H2O = L-glutamate + NH4(+)</text>
        <dbReference type="Rhea" id="RHEA:15889"/>
        <dbReference type="ChEBI" id="CHEBI:15377"/>
        <dbReference type="ChEBI" id="CHEBI:28938"/>
        <dbReference type="ChEBI" id="CHEBI:29985"/>
        <dbReference type="ChEBI" id="CHEBI:58359"/>
        <dbReference type="EC" id="3.5.1.2"/>
    </reaction>
</comment>
<feature type="compositionally biased region" description="Polar residues" evidence="7">
    <location>
        <begin position="189"/>
        <end position="199"/>
    </location>
</feature>
<dbReference type="GO" id="GO:0042823">
    <property type="term" value="P:pyridoxal phosphate biosynthetic process"/>
    <property type="evidence" value="ECO:0007669"/>
    <property type="project" value="InterPro"/>
</dbReference>
<dbReference type="NCBIfam" id="TIGR03800">
    <property type="entry name" value="PLP_synth_Pdx2"/>
    <property type="match status" value="1"/>
</dbReference>
<gene>
    <name evidence="8" type="ORF">BCV69DRAFT_279883</name>
</gene>
<keyword evidence="4" id="KW-0315">Glutamine amidotransferase</keyword>
<keyword evidence="9" id="KW-1185">Reference proteome</keyword>
<dbReference type="Proteomes" id="UP000245942">
    <property type="component" value="Unassembled WGS sequence"/>
</dbReference>
<evidence type="ECO:0000256" key="4">
    <source>
        <dbReference type="ARBA" id="ARBA00022962"/>
    </source>
</evidence>
<dbReference type="EC" id="3.5.1.2" evidence="2"/>
<dbReference type="InterPro" id="IPR002161">
    <property type="entry name" value="PdxT/SNO"/>
</dbReference>
<dbReference type="STRING" id="1684307.A0A316UF83"/>
<evidence type="ECO:0000256" key="2">
    <source>
        <dbReference type="ARBA" id="ARBA00012918"/>
    </source>
</evidence>
<keyword evidence="3" id="KW-0378">Hydrolase</keyword>
<dbReference type="PROSITE" id="PS51130">
    <property type="entry name" value="PDXT_SNO_2"/>
    <property type="match status" value="1"/>
</dbReference>
<keyword evidence="5" id="KW-0456">Lyase</keyword>
<feature type="region of interest" description="Disordered" evidence="7">
    <location>
        <begin position="167"/>
        <end position="204"/>
    </location>
</feature>
<evidence type="ECO:0000313" key="8">
    <source>
        <dbReference type="EMBL" id="PWN23977.1"/>
    </source>
</evidence>
<dbReference type="Gene3D" id="3.40.50.880">
    <property type="match status" value="2"/>
</dbReference>
<organism evidence="8 9">
    <name type="scientific">Pseudomicrostroma glucosiphilum</name>
    <dbReference type="NCBI Taxonomy" id="1684307"/>
    <lineage>
        <taxon>Eukaryota</taxon>
        <taxon>Fungi</taxon>
        <taxon>Dikarya</taxon>
        <taxon>Basidiomycota</taxon>
        <taxon>Ustilaginomycotina</taxon>
        <taxon>Exobasidiomycetes</taxon>
        <taxon>Microstromatales</taxon>
        <taxon>Microstromatales incertae sedis</taxon>
        <taxon>Pseudomicrostroma</taxon>
    </lineage>
</organism>
<dbReference type="RefSeq" id="XP_025351137.1">
    <property type="nucleotide sequence ID" value="XM_025491409.1"/>
</dbReference>
<dbReference type="AlphaFoldDB" id="A0A316UF83"/>
<name>A0A316UF83_9BASI</name>
<evidence type="ECO:0000256" key="6">
    <source>
        <dbReference type="ARBA" id="ARBA00049534"/>
    </source>
</evidence>
<dbReference type="GO" id="GO:0004359">
    <property type="term" value="F:glutaminase activity"/>
    <property type="evidence" value="ECO:0007669"/>
    <property type="project" value="UniProtKB-EC"/>
</dbReference>
<dbReference type="PANTHER" id="PTHR31559:SF0">
    <property type="entry name" value="PYRIDOXAL 5'-PHOSPHATE SYNTHASE SUBUNIT SNO1-RELATED"/>
    <property type="match status" value="1"/>
</dbReference>
<protein>
    <recommendedName>
        <fullName evidence="2">glutaminase</fullName>
        <ecNumber evidence="2">3.5.1.2</ecNumber>
    </recommendedName>
</protein>
<dbReference type="InterPro" id="IPR029062">
    <property type="entry name" value="Class_I_gatase-like"/>
</dbReference>
<evidence type="ECO:0000313" key="9">
    <source>
        <dbReference type="Proteomes" id="UP000245942"/>
    </source>
</evidence>
<evidence type="ECO:0000256" key="1">
    <source>
        <dbReference type="ARBA" id="ARBA00008345"/>
    </source>
</evidence>
<reference evidence="8 9" key="1">
    <citation type="journal article" date="2018" name="Mol. Biol. Evol.">
        <title>Broad Genomic Sampling Reveals a Smut Pathogenic Ancestry of the Fungal Clade Ustilaginomycotina.</title>
        <authorList>
            <person name="Kijpornyongpan T."/>
            <person name="Mondo S.J."/>
            <person name="Barry K."/>
            <person name="Sandor L."/>
            <person name="Lee J."/>
            <person name="Lipzen A."/>
            <person name="Pangilinan J."/>
            <person name="LaButti K."/>
            <person name="Hainaut M."/>
            <person name="Henrissat B."/>
            <person name="Grigoriev I.V."/>
            <person name="Spatafora J.W."/>
            <person name="Aime M.C."/>
        </authorList>
    </citation>
    <scope>NUCLEOTIDE SEQUENCE [LARGE SCALE GENOMIC DNA]</scope>
    <source>
        <strain evidence="8 9">MCA 4718</strain>
    </source>
</reference>
<dbReference type="PANTHER" id="PTHR31559">
    <property type="entry name" value="PYRIDOXAL 5'-PHOSPHATE SYNTHASE SUBUNIT SNO"/>
    <property type="match status" value="1"/>
</dbReference>
<dbReference type="InterPro" id="IPR021196">
    <property type="entry name" value="PdxT/SNO_CS"/>
</dbReference>
<dbReference type="GeneID" id="37013143"/>
<dbReference type="GO" id="GO:0005829">
    <property type="term" value="C:cytosol"/>
    <property type="evidence" value="ECO:0007669"/>
    <property type="project" value="TreeGrafter"/>
</dbReference>
<accession>A0A316UF83</accession>
<dbReference type="PROSITE" id="PS01236">
    <property type="entry name" value="PDXT_SNO_1"/>
    <property type="match status" value="1"/>
</dbReference>
<dbReference type="EMBL" id="KZ819321">
    <property type="protein sequence ID" value="PWN23977.1"/>
    <property type="molecule type" value="Genomic_DNA"/>
</dbReference>
<dbReference type="GO" id="GO:1903600">
    <property type="term" value="C:glutaminase complex"/>
    <property type="evidence" value="ECO:0007669"/>
    <property type="project" value="TreeGrafter"/>
</dbReference>